<name>A0A0J8QSZ2_COCIT</name>
<sequence>MGWDHNWFRKLLCPVTKNMNIAGNILPLSHFRRWLKQLCVLYLSLVLGISAKIGLNYFSLINAPDCPAPATIICHLHAASAPPTTAAAAPPTTTTTHHHLPASLQHHQGLPPIKWGGIRAPVQFIKADSGRSRTRRRR</sequence>
<dbReference type="AlphaFoldDB" id="A0A0J8QSZ2"/>
<accession>A0A0J8QSZ2</accession>
<dbReference type="Proteomes" id="UP000054559">
    <property type="component" value="Unassembled WGS sequence"/>
</dbReference>
<dbReference type="STRING" id="454286.A0A0J8QSZ2"/>
<gene>
    <name evidence="1" type="ORF">CISG_04432</name>
</gene>
<evidence type="ECO:0000313" key="1">
    <source>
        <dbReference type="EMBL" id="KMU75145.1"/>
    </source>
</evidence>
<proteinExistence type="predicted"/>
<dbReference type="EMBL" id="DS268137">
    <property type="protein sequence ID" value="KMU75145.1"/>
    <property type="molecule type" value="Genomic_DNA"/>
</dbReference>
<evidence type="ECO:0000313" key="2">
    <source>
        <dbReference type="Proteomes" id="UP000054559"/>
    </source>
</evidence>
<organism evidence="1 2">
    <name type="scientific">Coccidioides immitis RMSCC 3703</name>
    <dbReference type="NCBI Taxonomy" id="454286"/>
    <lineage>
        <taxon>Eukaryota</taxon>
        <taxon>Fungi</taxon>
        <taxon>Dikarya</taxon>
        <taxon>Ascomycota</taxon>
        <taxon>Pezizomycotina</taxon>
        <taxon>Eurotiomycetes</taxon>
        <taxon>Eurotiomycetidae</taxon>
        <taxon>Onygenales</taxon>
        <taxon>Onygenaceae</taxon>
        <taxon>Coccidioides</taxon>
    </lineage>
</organism>
<reference evidence="2" key="1">
    <citation type="journal article" date="2010" name="Genome Res.">
        <title>Population genomic sequencing of Coccidioides fungi reveals recent hybridization and transposon control.</title>
        <authorList>
            <person name="Neafsey D.E."/>
            <person name="Barker B.M."/>
            <person name="Sharpton T.J."/>
            <person name="Stajich J.E."/>
            <person name="Park D.J."/>
            <person name="Whiston E."/>
            <person name="Hung C.-Y."/>
            <person name="McMahan C."/>
            <person name="White J."/>
            <person name="Sykes S."/>
            <person name="Heiman D."/>
            <person name="Young S."/>
            <person name="Zeng Q."/>
            <person name="Abouelleil A."/>
            <person name="Aftuck L."/>
            <person name="Bessette D."/>
            <person name="Brown A."/>
            <person name="FitzGerald M."/>
            <person name="Lui A."/>
            <person name="Macdonald J.P."/>
            <person name="Priest M."/>
            <person name="Orbach M.J."/>
            <person name="Galgiani J.N."/>
            <person name="Kirkland T.N."/>
            <person name="Cole G.T."/>
            <person name="Birren B.W."/>
            <person name="Henn M.R."/>
            <person name="Taylor J.W."/>
            <person name="Rounsley S.D."/>
        </authorList>
    </citation>
    <scope>NUCLEOTIDE SEQUENCE [LARGE SCALE GENOMIC DNA]</scope>
    <source>
        <strain evidence="2">RMSCC 3703</strain>
    </source>
</reference>
<protein>
    <submittedName>
        <fullName evidence="1">Uncharacterized protein</fullName>
    </submittedName>
</protein>